<reference evidence="2" key="1">
    <citation type="submission" date="2016-04" db="EMBL/GenBank/DDBJ databases">
        <authorList>
            <person name="Shah S.A."/>
            <person name="Garrett R.A."/>
        </authorList>
    </citation>
    <scope>NUCLEOTIDE SEQUENCE [LARGE SCALE GENOMIC DNA]</scope>
    <source>
        <strain evidence="2">ATCC 35091 / DSM 1616 / JCM 8930 / NBRC 15331 / P1</strain>
    </source>
</reference>
<dbReference type="EMBL" id="LT549890">
    <property type="protein sequence ID" value="SAI84073.1"/>
    <property type="molecule type" value="Genomic_DNA"/>
</dbReference>
<dbReference type="PATRIC" id="fig|2287.9.peg.526"/>
<dbReference type="AlphaFoldDB" id="A0A157SY25"/>
<gene>
    <name evidence="1" type="ORF">SSOP1_0518</name>
</gene>
<dbReference type="Proteomes" id="UP000076770">
    <property type="component" value="Chromosome i"/>
</dbReference>
<name>A0A157SY25_SACSO</name>
<accession>A0A157SY25</accession>
<evidence type="ECO:0000313" key="1">
    <source>
        <dbReference type="EMBL" id="SAI84073.1"/>
    </source>
</evidence>
<organism evidence="1 2">
    <name type="scientific">Saccharolobus solfataricus</name>
    <name type="common">Sulfolobus solfataricus</name>
    <dbReference type="NCBI Taxonomy" id="2287"/>
    <lineage>
        <taxon>Archaea</taxon>
        <taxon>Thermoproteota</taxon>
        <taxon>Thermoprotei</taxon>
        <taxon>Sulfolobales</taxon>
        <taxon>Sulfolobaceae</taxon>
        <taxon>Saccharolobus</taxon>
    </lineage>
</organism>
<protein>
    <submittedName>
        <fullName evidence="1">Uncharacterized protein</fullName>
    </submittedName>
</protein>
<proteinExistence type="predicted"/>
<sequence length="54" mass="6424">MTTSASILEKFLDYDLVIYPLPKAINFLKALAYPTFFYNFSKFNETNYHIFFNT</sequence>
<evidence type="ECO:0000313" key="2">
    <source>
        <dbReference type="Proteomes" id="UP000076770"/>
    </source>
</evidence>